<feature type="compositionally biased region" description="Low complexity" evidence="3">
    <location>
        <begin position="455"/>
        <end position="491"/>
    </location>
</feature>
<evidence type="ECO:0000259" key="4">
    <source>
        <dbReference type="PROSITE" id="PS50097"/>
    </source>
</evidence>
<protein>
    <recommendedName>
        <fullName evidence="9">NPH3 domain-containing protein</fullName>
    </recommendedName>
</protein>
<gene>
    <name evidence="7" type="primary">LOC112295861</name>
    <name evidence="6" type="ORF">PHYPA_002657</name>
</gene>
<feature type="region of interest" description="Disordered" evidence="3">
    <location>
        <begin position="858"/>
        <end position="880"/>
    </location>
</feature>
<dbReference type="Proteomes" id="UP000006727">
    <property type="component" value="Chromosome 2"/>
</dbReference>
<reference evidence="7" key="3">
    <citation type="submission" date="2020-12" db="UniProtKB">
        <authorList>
            <consortium name="EnsemblPlants"/>
        </authorList>
    </citation>
    <scope>IDENTIFICATION</scope>
</reference>
<feature type="compositionally biased region" description="Basic residues" evidence="3">
    <location>
        <begin position="1063"/>
        <end position="1078"/>
    </location>
</feature>
<dbReference type="RefSeq" id="XP_024403650.1">
    <property type="nucleotide sequence ID" value="XM_024547882.2"/>
</dbReference>
<proteinExistence type="predicted"/>
<dbReference type="EnsemblPlants" id="Pp3c2_13990V3.1">
    <property type="protein sequence ID" value="Pp3c2_13990V3.1"/>
    <property type="gene ID" value="Pp3c2_13990"/>
</dbReference>
<dbReference type="GeneID" id="112295861"/>
<dbReference type="Pfam" id="PF00651">
    <property type="entry name" value="BTB"/>
    <property type="match status" value="1"/>
</dbReference>
<evidence type="ECO:0000259" key="5">
    <source>
        <dbReference type="PROSITE" id="PS51649"/>
    </source>
</evidence>
<feature type="domain" description="BTB" evidence="4">
    <location>
        <begin position="75"/>
        <end position="143"/>
    </location>
</feature>
<feature type="compositionally biased region" description="Basic residues" evidence="3">
    <location>
        <begin position="1134"/>
        <end position="1143"/>
    </location>
</feature>
<feature type="compositionally biased region" description="Basic and acidic residues" evidence="3">
    <location>
        <begin position="1053"/>
        <end position="1062"/>
    </location>
</feature>
<sequence length="1251" mass="137737">MPPIAKRAMEEPERNWLDHRSASIGSFIDLDLSLDIVPNKFEAGRDSRRLSSSCRPQGMEKRKGNAWAEANELQSNLHVEIGDRRFQLHKLPLISKSGRLNRLVFELRDSNRDSIALHGIPGGADAFEDAVRFLYGKSIPLNAANVAAIRCTAEYLEMNDSLGEGSLVAKAEHYLNLFVVGSWKDSITVLRSCSDLTPWAEELEIVRRCSESVAWKASTDPHGLRWSSSKSWGRKEATRGWWFDDVCSLYIDTFSKVINAIISKGIDYTMMAAVLVLYAEKWLGLTPETQPAQSDSLKPSGSVVASTGFSQELMSKVQIKNRAIVQGIVSLLPSQPDSVSCKFLLKLLRAACAANAGSMCKTDLARRIGPQLEKVSVDELLMLACNANGDAMYDIEVVHQIVEYYLQEQSSGSLPVSPTIGGGKSIIASATPTSISGMTVPFSDVDTNSVAGRCSVSGTSASRTSISSTSSSRTSISGISSSSNSRPNISSLNISGSTVTSICGRRISGGGTSISRTTSGTSDMSGCDESTITRTTSNSEEFSVKVDNRFEKSKFFTTEGPTRKLQLPPTSTNLVVAQLLESYLEEVAKDSSIPLGKFVAFSELFIEFPRESDDCVYRSIDTFLRFHPTLNDQERRKLCKVMDIQALSLDACMHAASNERLPLRVVVSVLFTEQVKLRNAITGSAVVNDKGVDSIPIILSSASREFNSESHSDPLSSSKASTNTSTDTSAGSLSTVSGSSSKVYSLSIPNRAPSVAPSGAPSAAHSAALSAVNSGLLSGLTVKDKLRSALSDIEWLQTAVQDIEMLKARLSLMNVLQQDMENMSRKFMDLAHDYTEMTHQVEELTKVTKQKSSWTSGWKKMSKPFHGKDQPDPPKTFNHTSDLEKHLKAASDTIPLYQQMNILHPTDVPFLQNLQTPKTSVQAAAADTPLESPKLASAASDSKVLEAKSETLVKVVVPHVEYQEVEAVLVQPQSAAPEEPPSNSTGAVASEAEKSTATETADSQQDSVSHQYRQVKTPVRQSRTRHRPSSPPSEGHHDRHYVKDCDSISISSDKTDSVMHSDPRHRHRDKSSGHRQHRDHSEDRNHRSSPHGRGEHRAHHRHKDGSPERHMSNHFGDFSPDERHRRSHYSPEHHLRKGLHHHGKDPPRQSNASASNHPRDRSPDDRHRRGHLSPEPHLRKEHPQSTKDPPRPTNVSNHKHGSDYHSSNHSHLKLHHRSHHKHHHRRDYDSVSSFSSDSGSRPSRPRRHSGV</sequence>
<dbReference type="KEGG" id="ppp:112295861"/>
<organism evidence="6">
    <name type="scientific">Physcomitrium patens</name>
    <name type="common">Spreading-leaved earth moss</name>
    <name type="synonym">Physcomitrella patens</name>
    <dbReference type="NCBI Taxonomy" id="3218"/>
    <lineage>
        <taxon>Eukaryota</taxon>
        <taxon>Viridiplantae</taxon>
        <taxon>Streptophyta</taxon>
        <taxon>Embryophyta</taxon>
        <taxon>Bryophyta</taxon>
        <taxon>Bryophytina</taxon>
        <taxon>Bryopsida</taxon>
        <taxon>Funariidae</taxon>
        <taxon>Funariales</taxon>
        <taxon>Funariaceae</taxon>
        <taxon>Physcomitrium</taxon>
    </lineage>
</organism>
<dbReference type="PANTHER" id="PTHR32370">
    <property type="entry name" value="OS12G0117600 PROTEIN"/>
    <property type="match status" value="1"/>
</dbReference>
<feature type="compositionally biased region" description="Low complexity" evidence="3">
    <location>
        <begin position="513"/>
        <end position="522"/>
    </location>
</feature>
<evidence type="ECO:0000256" key="1">
    <source>
        <dbReference type="ARBA" id="ARBA00004906"/>
    </source>
</evidence>
<reference evidence="6 8" key="1">
    <citation type="journal article" date="2008" name="Science">
        <title>The Physcomitrella genome reveals evolutionary insights into the conquest of land by plants.</title>
        <authorList>
            <person name="Rensing S."/>
            <person name="Lang D."/>
            <person name="Zimmer A."/>
            <person name="Terry A."/>
            <person name="Salamov A."/>
            <person name="Shapiro H."/>
            <person name="Nishiyama T."/>
            <person name="Perroud P.-F."/>
            <person name="Lindquist E."/>
            <person name="Kamisugi Y."/>
            <person name="Tanahashi T."/>
            <person name="Sakakibara K."/>
            <person name="Fujita T."/>
            <person name="Oishi K."/>
            <person name="Shin-I T."/>
            <person name="Kuroki Y."/>
            <person name="Toyoda A."/>
            <person name="Suzuki Y."/>
            <person name="Hashimoto A."/>
            <person name="Yamaguchi K."/>
            <person name="Sugano A."/>
            <person name="Kohara Y."/>
            <person name="Fujiyama A."/>
            <person name="Anterola A."/>
            <person name="Aoki S."/>
            <person name="Ashton N."/>
            <person name="Barbazuk W.B."/>
            <person name="Barker E."/>
            <person name="Bennetzen J."/>
            <person name="Bezanilla M."/>
            <person name="Blankenship R."/>
            <person name="Cho S.H."/>
            <person name="Dutcher S."/>
            <person name="Estelle M."/>
            <person name="Fawcett J.A."/>
            <person name="Gundlach H."/>
            <person name="Hanada K."/>
            <person name="Heyl A."/>
            <person name="Hicks K.A."/>
            <person name="Hugh J."/>
            <person name="Lohr M."/>
            <person name="Mayer K."/>
            <person name="Melkozernov A."/>
            <person name="Murata T."/>
            <person name="Nelson D."/>
            <person name="Pils B."/>
            <person name="Prigge M."/>
            <person name="Reiss B."/>
            <person name="Renner T."/>
            <person name="Rombauts S."/>
            <person name="Rushton P."/>
            <person name="Sanderfoot A."/>
            <person name="Schween G."/>
            <person name="Shiu S.-H."/>
            <person name="Stueber K."/>
            <person name="Theodoulou F.L."/>
            <person name="Tu H."/>
            <person name="Van de Peer Y."/>
            <person name="Verrier P.J."/>
            <person name="Waters E."/>
            <person name="Wood A."/>
            <person name="Yang L."/>
            <person name="Cove D."/>
            <person name="Cuming A."/>
            <person name="Hasebe M."/>
            <person name="Lucas S."/>
            <person name="Mishler D.B."/>
            <person name="Reski R."/>
            <person name="Grigoriev I."/>
            <person name="Quatrano R.S."/>
            <person name="Boore J.L."/>
        </authorList>
    </citation>
    <scope>NUCLEOTIDE SEQUENCE [LARGE SCALE GENOMIC DNA]</scope>
    <source>
        <strain evidence="7 8">cv. Gransden 2004</strain>
    </source>
</reference>
<feature type="compositionally biased region" description="Basic residues" evidence="3">
    <location>
        <begin position="1208"/>
        <end position="1225"/>
    </location>
</feature>
<feature type="region of interest" description="Disordered" evidence="3">
    <location>
        <begin position="454"/>
        <end position="491"/>
    </location>
</feature>
<dbReference type="InterPro" id="IPR000210">
    <property type="entry name" value="BTB/POZ_dom"/>
</dbReference>
<dbReference type="UniPathway" id="UPA00143"/>
<comment type="pathway">
    <text evidence="1">Protein modification; protein ubiquitination.</text>
</comment>
<feature type="region of interest" description="Disordered" evidence="3">
    <location>
        <begin position="972"/>
        <end position="1251"/>
    </location>
</feature>
<dbReference type="PaxDb" id="3218-PP1S30_127V6.1"/>
<feature type="region of interest" description="Disordered" evidence="3">
    <location>
        <begin position="510"/>
        <end position="534"/>
    </location>
</feature>
<reference evidence="6 8" key="2">
    <citation type="journal article" date="2018" name="Plant J.">
        <title>The Physcomitrella patens chromosome-scale assembly reveals moss genome structure and evolution.</title>
        <authorList>
            <person name="Lang D."/>
            <person name="Ullrich K.K."/>
            <person name="Murat F."/>
            <person name="Fuchs J."/>
            <person name="Jenkins J."/>
            <person name="Haas F.B."/>
            <person name="Piednoel M."/>
            <person name="Gundlach H."/>
            <person name="Van Bel M."/>
            <person name="Meyberg R."/>
            <person name="Vives C."/>
            <person name="Morata J."/>
            <person name="Symeonidi A."/>
            <person name="Hiss M."/>
            <person name="Muchero W."/>
            <person name="Kamisugi Y."/>
            <person name="Saleh O."/>
            <person name="Blanc G."/>
            <person name="Decker E.L."/>
            <person name="van Gessel N."/>
            <person name="Grimwood J."/>
            <person name="Hayes R.D."/>
            <person name="Graham S.W."/>
            <person name="Gunter L.E."/>
            <person name="McDaniel S.F."/>
            <person name="Hoernstein S.N.W."/>
            <person name="Larsson A."/>
            <person name="Li F.W."/>
            <person name="Perroud P.F."/>
            <person name="Phillips J."/>
            <person name="Ranjan P."/>
            <person name="Rokshar D.S."/>
            <person name="Rothfels C.J."/>
            <person name="Schneider L."/>
            <person name="Shu S."/>
            <person name="Stevenson D.W."/>
            <person name="Thummler F."/>
            <person name="Tillich M."/>
            <person name="Villarreal Aguilar J.C."/>
            <person name="Widiez T."/>
            <person name="Wong G.K."/>
            <person name="Wymore A."/>
            <person name="Zhang Y."/>
            <person name="Zimmer A.D."/>
            <person name="Quatrano R.S."/>
            <person name="Mayer K.F.X."/>
            <person name="Goodstein D."/>
            <person name="Casacuberta J.M."/>
            <person name="Vandepoele K."/>
            <person name="Reski R."/>
            <person name="Cuming A.C."/>
            <person name="Tuskan G.A."/>
            <person name="Maumus F."/>
            <person name="Salse J."/>
            <person name="Schmutz J."/>
            <person name="Rensing S.A."/>
        </authorList>
    </citation>
    <scope>NUCLEOTIDE SEQUENCE [LARGE SCALE GENOMIC DNA]</scope>
    <source>
        <strain evidence="7 8">cv. Gransden 2004</strain>
    </source>
</reference>
<feature type="compositionally biased region" description="Basic and acidic residues" evidence="3">
    <location>
        <begin position="1157"/>
        <end position="1190"/>
    </location>
</feature>
<dbReference type="Pfam" id="PF03000">
    <property type="entry name" value="NPH3"/>
    <property type="match status" value="2"/>
</dbReference>
<feature type="compositionally biased region" description="Basic residues" evidence="3">
    <location>
        <begin position="1087"/>
        <end position="1103"/>
    </location>
</feature>
<evidence type="ECO:0000313" key="8">
    <source>
        <dbReference type="Proteomes" id="UP000006727"/>
    </source>
</evidence>
<dbReference type="EnsemblPlants" id="Pp3c2_13990V3.2">
    <property type="protein sequence ID" value="Pp3c2_13990V3.2"/>
    <property type="gene ID" value="Pp3c2_13990"/>
</dbReference>
<dbReference type="AlphaFoldDB" id="A0A2K1L1G4"/>
<evidence type="ECO:0000256" key="3">
    <source>
        <dbReference type="SAM" id="MobiDB-lite"/>
    </source>
</evidence>
<dbReference type="PROSITE" id="PS50097">
    <property type="entry name" value="BTB"/>
    <property type="match status" value="1"/>
</dbReference>
<keyword evidence="2" id="KW-0833">Ubl conjugation pathway</keyword>
<feature type="compositionally biased region" description="Low complexity" evidence="3">
    <location>
        <begin position="1230"/>
        <end position="1242"/>
    </location>
</feature>
<dbReference type="SUPFAM" id="SSF54695">
    <property type="entry name" value="POZ domain"/>
    <property type="match status" value="1"/>
</dbReference>
<evidence type="ECO:0008006" key="9">
    <source>
        <dbReference type="Google" id="ProtNLM"/>
    </source>
</evidence>
<feature type="compositionally biased region" description="Polar residues" evidence="3">
    <location>
        <begin position="997"/>
        <end position="1014"/>
    </location>
</feature>
<dbReference type="GO" id="GO:0016567">
    <property type="term" value="P:protein ubiquitination"/>
    <property type="evidence" value="ECO:0007669"/>
    <property type="project" value="UniProtKB-UniPathway"/>
</dbReference>
<evidence type="ECO:0000256" key="2">
    <source>
        <dbReference type="ARBA" id="ARBA00022786"/>
    </source>
</evidence>
<keyword evidence="8" id="KW-1185">Reference proteome</keyword>
<dbReference type="EMBL" id="ABEU02000002">
    <property type="protein sequence ID" value="PNR59865.1"/>
    <property type="molecule type" value="Genomic_DNA"/>
</dbReference>
<evidence type="ECO:0000313" key="7">
    <source>
        <dbReference type="EnsemblPlants" id="Pp3c2_13990V3.1"/>
    </source>
</evidence>
<dbReference type="Gene3D" id="3.30.710.10">
    <property type="entry name" value="Potassium Channel Kv1.1, Chain A"/>
    <property type="match status" value="1"/>
</dbReference>
<dbReference type="InterPro" id="IPR043454">
    <property type="entry name" value="NPH3/RPT2-like"/>
</dbReference>
<name>A0A2K1L1G4_PHYPA</name>
<feature type="compositionally biased region" description="Polar residues" evidence="3">
    <location>
        <begin position="713"/>
        <end position="727"/>
    </location>
</feature>
<feature type="domain" description="NPH3" evidence="5">
    <location>
        <begin position="240"/>
        <end position="676"/>
    </location>
</feature>
<feature type="region of interest" description="Disordered" evidence="3">
    <location>
        <begin position="707"/>
        <end position="740"/>
    </location>
</feature>
<dbReference type="InterPro" id="IPR027356">
    <property type="entry name" value="NPH3_dom"/>
</dbReference>
<feature type="compositionally biased region" description="Low complexity" evidence="3">
    <location>
        <begin position="728"/>
        <end position="740"/>
    </location>
</feature>
<dbReference type="Gramene" id="Pp3c2_13990V3.2">
    <property type="protein sequence ID" value="Pp3c2_13990V3.2"/>
    <property type="gene ID" value="Pp3c2_13990"/>
</dbReference>
<accession>A0A2K1L1G4</accession>
<feature type="compositionally biased region" description="Basic and acidic residues" evidence="3">
    <location>
        <begin position="1034"/>
        <end position="1046"/>
    </location>
</feature>
<evidence type="ECO:0000313" key="6">
    <source>
        <dbReference type="EMBL" id="PNR59865.1"/>
    </source>
</evidence>
<dbReference type="InterPro" id="IPR011333">
    <property type="entry name" value="SKP1/BTB/POZ_sf"/>
</dbReference>
<dbReference type="OrthoDB" id="624345at2759"/>
<dbReference type="Gramene" id="Pp3c2_13990V3.1">
    <property type="protein sequence ID" value="Pp3c2_13990V3.1"/>
    <property type="gene ID" value="Pp3c2_13990"/>
</dbReference>
<feature type="compositionally biased region" description="Basic and acidic residues" evidence="3">
    <location>
        <begin position="1120"/>
        <end position="1133"/>
    </location>
</feature>
<dbReference type="PROSITE" id="PS51649">
    <property type="entry name" value="NPH3"/>
    <property type="match status" value="1"/>
</dbReference>